<name>A0A371IWB5_9FIRM</name>
<dbReference type="InterPro" id="IPR048175">
    <property type="entry name" value="CD1290-like"/>
</dbReference>
<dbReference type="OrthoDB" id="1754084at2"/>
<proteinExistence type="predicted"/>
<comment type="caution">
    <text evidence="1">The sequence shown here is derived from an EMBL/GenBank/DDBJ whole genome shotgun (WGS) entry which is preliminary data.</text>
</comment>
<dbReference type="RefSeq" id="WP_095404870.1">
    <property type="nucleotide sequence ID" value="NZ_NOJZ02000001.1"/>
</dbReference>
<reference evidence="1 2" key="1">
    <citation type="journal article" date="2017" name="Genome Announc.">
        <title>Draft Genome Sequence of Romboutsia maritimum sp. nov. Strain CCRI-22766(T), Isolated from Coastal Estuarine Mud.</title>
        <authorList>
            <person name="Maheux A.F."/>
            <person name="Boudreau D.K."/>
            <person name="Berube E."/>
            <person name="Boissinot M."/>
            <person name="Raymond F."/>
            <person name="Brodeur S."/>
            <person name="Corbeil J."/>
            <person name="Brightwell G."/>
            <person name="Broda D."/>
            <person name="Omar R.F."/>
            <person name="Bergeron M.G."/>
        </authorList>
    </citation>
    <scope>NUCLEOTIDE SEQUENCE [LARGE SCALE GENOMIC DNA]</scope>
    <source>
        <strain evidence="1 2">CCRI-22766</strain>
    </source>
</reference>
<keyword evidence="2" id="KW-1185">Reference proteome</keyword>
<evidence type="ECO:0000313" key="2">
    <source>
        <dbReference type="Proteomes" id="UP000243494"/>
    </source>
</evidence>
<evidence type="ECO:0000313" key="1">
    <source>
        <dbReference type="EMBL" id="RDY24770.1"/>
    </source>
</evidence>
<dbReference type="Proteomes" id="UP000243494">
    <property type="component" value="Unassembled WGS sequence"/>
</dbReference>
<accession>A0A371IWB5</accession>
<protein>
    <submittedName>
        <fullName evidence="1">Spore protein</fullName>
    </submittedName>
</protein>
<dbReference type="EMBL" id="NOJZ02000001">
    <property type="protein sequence ID" value="RDY24770.1"/>
    <property type="molecule type" value="Genomic_DNA"/>
</dbReference>
<dbReference type="NCBIfam" id="NF041444">
    <property type="entry name" value="SASP_CD1290"/>
    <property type="match status" value="1"/>
</dbReference>
<organism evidence="1 2">
    <name type="scientific">Romboutsia maritimum</name>
    <dbReference type="NCBI Taxonomy" id="2020948"/>
    <lineage>
        <taxon>Bacteria</taxon>
        <taxon>Bacillati</taxon>
        <taxon>Bacillota</taxon>
        <taxon>Clostridia</taxon>
        <taxon>Peptostreptococcales</taxon>
        <taxon>Peptostreptococcaceae</taxon>
        <taxon>Romboutsia</taxon>
    </lineage>
</organism>
<dbReference type="AlphaFoldDB" id="A0A371IWB5"/>
<sequence>MDKDIADKNARKALQQIRMEIAADYGMNYEDAFEIIENAQSNGVLTNYFKKLENKKTLGSSISKRIE</sequence>
<gene>
    <name evidence="1" type="ORF">CHF27_000815</name>
</gene>